<proteinExistence type="predicted"/>
<sequence>MKTLFFISALLIAVVADSGWVKQDPNSPIVKEIIEEAVKKYNAISTAGSFYIPTTITSVELKKKDYKIKMQLCESTCSKSEGKHDYSKCKPKANGKTKDVTITVSCSESGDIEKVSRIDETFTSKRILT</sequence>
<reference evidence="2" key="1">
    <citation type="submission" date="2022-11" db="UniProtKB">
        <authorList>
            <consortium name="WormBaseParasite"/>
        </authorList>
    </citation>
    <scope>IDENTIFICATION</scope>
</reference>
<name>A0AC34R3W2_9BILA</name>
<accession>A0AC34R3W2</accession>
<protein>
    <submittedName>
        <fullName evidence="2">Cystatin domain-containing protein</fullName>
    </submittedName>
</protein>
<organism evidence="1 2">
    <name type="scientific">Panagrolaimus sp. JU765</name>
    <dbReference type="NCBI Taxonomy" id="591449"/>
    <lineage>
        <taxon>Eukaryota</taxon>
        <taxon>Metazoa</taxon>
        <taxon>Ecdysozoa</taxon>
        <taxon>Nematoda</taxon>
        <taxon>Chromadorea</taxon>
        <taxon>Rhabditida</taxon>
        <taxon>Tylenchina</taxon>
        <taxon>Panagrolaimomorpha</taxon>
        <taxon>Panagrolaimoidea</taxon>
        <taxon>Panagrolaimidae</taxon>
        <taxon>Panagrolaimus</taxon>
    </lineage>
</organism>
<evidence type="ECO:0000313" key="2">
    <source>
        <dbReference type="WBParaSite" id="JU765_v2.g3152.t1"/>
    </source>
</evidence>
<dbReference type="Proteomes" id="UP000887576">
    <property type="component" value="Unplaced"/>
</dbReference>
<dbReference type="WBParaSite" id="JU765_v2.g3152.t1">
    <property type="protein sequence ID" value="JU765_v2.g3152.t1"/>
    <property type="gene ID" value="JU765_v2.g3152"/>
</dbReference>
<evidence type="ECO:0000313" key="1">
    <source>
        <dbReference type="Proteomes" id="UP000887576"/>
    </source>
</evidence>